<dbReference type="InterPro" id="IPR045800">
    <property type="entry name" value="HMBD"/>
</dbReference>
<dbReference type="InterPro" id="IPR001757">
    <property type="entry name" value="P_typ_ATPase"/>
</dbReference>
<comment type="subcellular location">
    <subcellularLocation>
        <location evidence="1">Cell membrane</location>
        <topology evidence="1">Multi-pass membrane protein</topology>
    </subcellularLocation>
</comment>
<dbReference type="PRINTS" id="PR00943">
    <property type="entry name" value="CUATPASE"/>
</dbReference>
<dbReference type="InterPro" id="IPR011017">
    <property type="entry name" value="TRASH_dom"/>
</dbReference>
<feature type="transmembrane region" description="Helical" evidence="11">
    <location>
        <begin position="206"/>
        <end position="227"/>
    </location>
</feature>
<dbReference type="SFLD" id="SFLDF00027">
    <property type="entry name" value="p-type_atpase"/>
    <property type="match status" value="1"/>
</dbReference>
<dbReference type="EMBL" id="FOQD01000021">
    <property type="protein sequence ID" value="SFJ46990.1"/>
    <property type="molecule type" value="Genomic_DNA"/>
</dbReference>
<dbReference type="Pfam" id="PF04945">
    <property type="entry name" value="YHS"/>
    <property type="match status" value="1"/>
</dbReference>
<protein>
    <submittedName>
        <fullName evidence="13">Cu+-exporting ATPase</fullName>
    </submittedName>
</protein>
<dbReference type="Gene3D" id="3.40.50.1000">
    <property type="entry name" value="HAD superfamily/HAD-like"/>
    <property type="match status" value="1"/>
</dbReference>
<dbReference type="SUPFAM" id="SSF81653">
    <property type="entry name" value="Calcium ATPase, transduction domain A"/>
    <property type="match status" value="1"/>
</dbReference>
<feature type="transmembrane region" description="Helical" evidence="11">
    <location>
        <begin position="175"/>
        <end position="194"/>
    </location>
</feature>
<organism evidence="13 14">
    <name type="scientific">Planctomicrobium piriforme</name>
    <dbReference type="NCBI Taxonomy" id="1576369"/>
    <lineage>
        <taxon>Bacteria</taxon>
        <taxon>Pseudomonadati</taxon>
        <taxon>Planctomycetota</taxon>
        <taxon>Planctomycetia</taxon>
        <taxon>Planctomycetales</taxon>
        <taxon>Planctomycetaceae</taxon>
        <taxon>Planctomicrobium</taxon>
    </lineage>
</organism>
<gene>
    <name evidence="13" type="ORF">SAMN05421753_12140</name>
</gene>
<reference evidence="14" key="1">
    <citation type="submission" date="2016-10" db="EMBL/GenBank/DDBJ databases">
        <authorList>
            <person name="Varghese N."/>
            <person name="Submissions S."/>
        </authorList>
    </citation>
    <scope>NUCLEOTIDE SEQUENCE [LARGE SCALE GENOMIC DNA]</scope>
    <source>
        <strain evidence="14">DSM 26348</strain>
    </source>
</reference>
<dbReference type="NCBIfam" id="TIGR01494">
    <property type="entry name" value="ATPase_P-type"/>
    <property type="match status" value="1"/>
</dbReference>
<evidence type="ECO:0000256" key="7">
    <source>
        <dbReference type="ARBA" id="ARBA00022840"/>
    </source>
</evidence>
<dbReference type="STRING" id="1576369.SAMN05421753_12140"/>
<dbReference type="InterPro" id="IPR023298">
    <property type="entry name" value="ATPase_P-typ_TM_dom_sf"/>
</dbReference>
<comment type="similarity">
    <text evidence="2 11">Belongs to the cation transport ATPase (P-type) (TC 3.A.3) family. Type IB subfamily.</text>
</comment>
<evidence type="ECO:0000256" key="5">
    <source>
        <dbReference type="ARBA" id="ARBA00022723"/>
    </source>
</evidence>
<dbReference type="GO" id="GO:0016887">
    <property type="term" value="F:ATP hydrolysis activity"/>
    <property type="evidence" value="ECO:0007669"/>
    <property type="project" value="InterPro"/>
</dbReference>
<evidence type="ECO:0000256" key="10">
    <source>
        <dbReference type="ARBA" id="ARBA00023136"/>
    </source>
</evidence>
<dbReference type="RefSeq" id="WP_092056045.1">
    <property type="nucleotide sequence ID" value="NZ_FOQD01000021.1"/>
</dbReference>
<dbReference type="SMART" id="SM00746">
    <property type="entry name" value="TRASH"/>
    <property type="match status" value="1"/>
</dbReference>
<dbReference type="InterPro" id="IPR044492">
    <property type="entry name" value="P_typ_ATPase_HD_dom"/>
</dbReference>
<keyword evidence="5 11" id="KW-0479">Metal-binding</keyword>
<dbReference type="InterPro" id="IPR007029">
    <property type="entry name" value="YHS_dom"/>
</dbReference>
<evidence type="ECO:0000256" key="2">
    <source>
        <dbReference type="ARBA" id="ARBA00006024"/>
    </source>
</evidence>
<evidence type="ECO:0000256" key="3">
    <source>
        <dbReference type="ARBA" id="ARBA00022475"/>
    </source>
</evidence>
<name>A0A1I3RLU0_9PLAN</name>
<dbReference type="PROSITE" id="PS00154">
    <property type="entry name" value="ATPASE_E1_E2"/>
    <property type="match status" value="1"/>
</dbReference>
<dbReference type="SUPFAM" id="SSF81665">
    <property type="entry name" value="Calcium ATPase, transmembrane domain M"/>
    <property type="match status" value="1"/>
</dbReference>
<dbReference type="GO" id="GO:0005507">
    <property type="term" value="F:copper ion binding"/>
    <property type="evidence" value="ECO:0007669"/>
    <property type="project" value="TreeGrafter"/>
</dbReference>
<dbReference type="Gene3D" id="2.70.150.10">
    <property type="entry name" value="Calcium-transporting ATPase, cytoplasmic transduction domain A"/>
    <property type="match status" value="1"/>
</dbReference>
<feature type="transmembrane region" description="Helical" evidence="11">
    <location>
        <begin position="776"/>
        <end position="798"/>
    </location>
</feature>
<evidence type="ECO:0000256" key="11">
    <source>
        <dbReference type="RuleBase" id="RU362081"/>
    </source>
</evidence>
<keyword evidence="10 11" id="KW-0472">Membrane</keyword>
<evidence type="ECO:0000313" key="14">
    <source>
        <dbReference type="Proteomes" id="UP000199518"/>
    </source>
</evidence>
<dbReference type="InterPro" id="IPR008250">
    <property type="entry name" value="ATPase_P-typ_transduc_dom_A_sf"/>
</dbReference>
<dbReference type="GO" id="GO:0055070">
    <property type="term" value="P:copper ion homeostasis"/>
    <property type="evidence" value="ECO:0007669"/>
    <property type="project" value="TreeGrafter"/>
</dbReference>
<keyword evidence="4 11" id="KW-0812">Transmembrane</keyword>
<evidence type="ECO:0000256" key="8">
    <source>
        <dbReference type="ARBA" id="ARBA00022967"/>
    </source>
</evidence>
<proteinExistence type="inferred from homology"/>
<evidence type="ECO:0000256" key="4">
    <source>
        <dbReference type="ARBA" id="ARBA00022692"/>
    </source>
</evidence>
<dbReference type="SFLD" id="SFLDS00003">
    <property type="entry name" value="Haloacid_Dehalogenase"/>
    <property type="match status" value="1"/>
</dbReference>
<feature type="transmembrane region" description="Helical" evidence="11">
    <location>
        <begin position="278"/>
        <end position="296"/>
    </location>
</feature>
<dbReference type="GO" id="GO:0043682">
    <property type="term" value="F:P-type divalent copper transporter activity"/>
    <property type="evidence" value="ECO:0007669"/>
    <property type="project" value="TreeGrafter"/>
</dbReference>
<keyword evidence="6 11" id="KW-0547">Nucleotide-binding</keyword>
<dbReference type="InterPro" id="IPR027256">
    <property type="entry name" value="P-typ_ATPase_IB"/>
</dbReference>
<dbReference type="InterPro" id="IPR023299">
    <property type="entry name" value="ATPase_P-typ_cyto_dom_N"/>
</dbReference>
<dbReference type="NCBIfam" id="TIGR01511">
    <property type="entry name" value="ATPase-IB1_Cu"/>
    <property type="match status" value="1"/>
</dbReference>
<keyword evidence="3 11" id="KW-1003">Cell membrane</keyword>
<keyword evidence="8" id="KW-1278">Translocase</keyword>
<dbReference type="CDD" id="cd02094">
    <property type="entry name" value="P-type_ATPase_Cu-like"/>
    <property type="match status" value="1"/>
</dbReference>
<feature type="transmembrane region" description="Helical" evidence="11">
    <location>
        <begin position="430"/>
        <end position="452"/>
    </location>
</feature>
<dbReference type="Gene3D" id="3.40.1110.10">
    <property type="entry name" value="Calcium-transporting ATPase, cytoplasmic domain N"/>
    <property type="match status" value="1"/>
</dbReference>
<evidence type="ECO:0000259" key="12">
    <source>
        <dbReference type="SMART" id="SM00746"/>
    </source>
</evidence>
<dbReference type="Proteomes" id="UP000199518">
    <property type="component" value="Unassembled WGS sequence"/>
</dbReference>
<dbReference type="FunFam" id="2.70.150.10:FF:000020">
    <property type="entry name" value="Copper-exporting P-type ATPase A"/>
    <property type="match status" value="1"/>
</dbReference>
<dbReference type="GO" id="GO:0005524">
    <property type="term" value="F:ATP binding"/>
    <property type="evidence" value="ECO:0007669"/>
    <property type="project" value="UniProtKB-UniRule"/>
</dbReference>
<dbReference type="PANTHER" id="PTHR43520">
    <property type="entry name" value="ATP7, ISOFORM B"/>
    <property type="match status" value="1"/>
</dbReference>
<dbReference type="PRINTS" id="PR00119">
    <property type="entry name" value="CATATPASE"/>
</dbReference>
<dbReference type="InterPro" id="IPR059000">
    <property type="entry name" value="ATPase_P-type_domA"/>
</dbReference>
<dbReference type="SUPFAM" id="SSF56784">
    <property type="entry name" value="HAD-like"/>
    <property type="match status" value="1"/>
</dbReference>
<dbReference type="Pfam" id="PF00702">
    <property type="entry name" value="Hydrolase"/>
    <property type="match status" value="1"/>
</dbReference>
<evidence type="ECO:0000256" key="9">
    <source>
        <dbReference type="ARBA" id="ARBA00022989"/>
    </source>
</evidence>
<sequence>MAIDPVCGMTVDPATAISAVKEGETWYFCCGHCRDKFLKTPAEPQLQTLDLAFPSRTTVPTAHEHASAHGGCCHQPGEQSSSPPASSQAKYICPMCPGVESATPAACPRCGMALERNPAYREAASRKMVYTCPMHPEIEQDHPGACPICGMALEPRSILAGPEEDPELREMTRRLWVAVILTVPVLVLAMGPMLGLPVHHWIGMRLAQWLQCLLATPVVLWCGWPFLVRGANSLKTGHLNMFTLIGLGTGAAYLFSLWALFFPGWIPQTFDEHGAVPLYFEAAAVITALVLLGQVLELRARQQTSGAIQALLALTPDTARVVRNGEVVEIPLDEVQAGDRLKVVPGAKIPVDGIVLSGSSSVDESMLTGEPMPVEKAVGDAVVAGTVNQQGAFDFKAERVGAETTLSRIVALVAQAQRSRAPIQRLADTVSGYFVPAVMAAAAITFVAWMIWGPAESRLAYAFINSVAVLIIACPCALGLATPMSVMVGIGRGAQQGILIRDASSLETLEAVDTVVFDKTGTLTAGQPALTSILPSTGRSEEELLRIAAAAEQQSEHPLARSLVQAASARNMKLPAVENFQSITGGGVSALVEGHEVLIGKAALLQEHGILLPVEQQPALDSLRQQGATVVHVAIDGTFAGSLAVTDPIKDSTPQAITDLHALGLKLAMLTGDNVVTAQSVASKLGIDEVRAGVTPADKQAYLKQQHAEGHRVAMAGDGINDAPALAAADVGIALGTGADIAMESAGVTLMSGDLRGVAQAIRLSRATMQNIRQNLFFAFFYNVVGIPIAAGILYPLFGVLLSPMFAAAAMSLSSVSVIANALRLRNVKLG</sequence>
<dbReference type="Pfam" id="PF19335">
    <property type="entry name" value="HMBD"/>
    <property type="match status" value="2"/>
</dbReference>
<dbReference type="InterPro" id="IPR036412">
    <property type="entry name" value="HAD-like_sf"/>
</dbReference>
<dbReference type="AlphaFoldDB" id="A0A1I3RLU0"/>
<keyword evidence="9 11" id="KW-1133">Transmembrane helix</keyword>
<dbReference type="OrthoDB" id="211392at2"/>
<evidence type="ECO:0000256" key="6">
    <source>
        <dbReference type="ARBA" id="ARBA00022741"/>
    </source>
</evidence>
<dbReference type="GO" id="GO:0060003">
    <property type="term" value="P:copper ion export"/>
    <property type="evidence" value="ECO:0007669"/>
    <property type="project" value="UniProtKB-ARBA"/>
</dbReference>
<feature type="transmembrane region" description="Helical" evidence="11">
    <location>
        <begin position="458"/>
        <end position="482"/>
    </location>
</feature>
<evidence type="ECO:0000256" key="1">
    <source>
        <dbReference type="ARBA" id="ARBA00004651"/>
    </source>
</evidence>
<accession>A0A1I3RLU0</accession>
<keyword evidence="14" id="KW-1185">Reference proteome</keyword>
<dbReference type="NCBIfam" id="TIGR01525">
    <property type="entry name" value="ATPase-IB_hvy"/>
    <property type="match status" value="1"/>
</dbReference>
<dbReference type="Pfam" id="PF00122">
    <property type="entry name" value="E1-E2_ATPase"/>
    <property type="match status" value="1"/>
</dbReference>
<feature type="domain" description="TRASH" evidence="12">
    <location>
        <begin position="4"/>
        <end position="41"/>
    </location>
</feature>
<evidence type="ECO:0000313" key="13">
    <source>
        <dbReference type="EMBL" id="SFJ46990.1"/>
    </source>
</evidence>
<dbReference type="InterPro" id="IPR018303">
    <property type="entry name" value="ATPase_P-typ_P_site"/>
</dbReference>
<dbReference type="InterPro" id="IPR023214">
    <property type="entry name" value="HAD_sf"/>
</dbReference>
<dbReference type="SFLD" id="SFLDG00002">
    <property type="entry name" value="C1.7:_P-type_atpase_like"/>
    <property type="match status" value="1"/>
</dbReference>
<keyword evidence="7 11" id="KW-0067">ATP-binding</keyword>
<dbReference type="GO" id="GO:0005886">
    <property type="term" value="C:plasma membrane"/>
    <property type="evidence" value="ECO:0007669"/>
    <property type="project" value="UniProtKB-SubCell"/>
</dbReference>
<feature type="transmembrane region" description="Helical" evidence="11">
    <location>
        <begin position="804"/>
        <end position="823"/>
    </location>
</feature>
<feature type="transmembrane region" description="Helical" evidence="11">
    <location>
        <begin position="239"/>
        <end position="266"/>
    </location>
</feature>
<dbReference type="PANTHER" id="PTHR43520:SF8">
    <property type="entry name" value="P-TYPE CU(+) TRANSPORTER"/>
    <property type="match status" value="1"/>
</dbReference>